<dbReference type="CDD" id="cd04859">
    <property type="entry name" value="Prim_Pol"/>
    <property type="match status" value="1"/>
</dbReference>
<dbReference type="Pfam" id="PF19263">
    <property type="entry name" value="DUF5906"/>
    <property type="match status" value="1"/>
</dbReference>
<keyword evidence="3" id="KW-1185">Reference proteome</keyword>
<dbReference type="KEGG" id="vg:26623471"/>
<dbReference type="InterPro" id="IPR027417">
    <property type="entry name" value="P-loop_NTPase"/>
</dbReference>
<dbReference type="InterPro" id="IPR014819">
    <property type="entry name" value="PriCT_2"/>
</dbReference>
<sequence length="846" mass="94641">MKEALWLTEAGFSLIPLNSNPADKHYRKRPRDKAWRATNYRMEDLQASFKNNCAIGARVPAGVVVIDVDVKPGQFGLQSLQKILDAASMEISDLTQGSWVKTGSGGFHYYFALPEGLEKVGATVPELPGIDFRGLGYQVVAPGSINASGGTYDWDETTLAFEQVTLPRIDEVAGGRLWKYLTSLRDFFGHEGRENDSTGVNTQFWTDEELRRMLEGLDVTEFRDHESWYKVMCASHEATDGQGMEVFYEWCVSDPDPATHIGKGDLERRWLSFRVKADGITRRYLETLNADRGRANVVAQMDFDTPNMRRLGAPTRVRVVDENGKTLNLGPKLSQPIATIERSVVDTGEDEPDFPEGDEDILDANDLKGPLQFFNDEFAVVNLGGKVVIGSRKMNAFGNEVWEFMKVQDFRVWKADIKMEVNVGNAVKIVPATDEWLEWPGRRKFHSVDFFPGVPGGKGLNPKSHADGVLNLWTSWGVDPTLSNLSEEELNRAIPPESCSQFHELVHNAFGSGNGEYTQYIYDWLCWSIANPARPAEVALVFRGGKGVGKGSIAQVIGKIVGDSYWATADMDHVIGNFNGNLKSCAFLFLDEALWAGSKQSERKLKNILTEPVITTTDKGFQPIRTRNCLHTIMASNEDWVAPVSKDERRFAIFDVLATYQRNHDFWHSFHRDYLGDHGGAAVARRKLADLFAWMLARGRALTTAGWRPPLSVPKTEALAEQADYSRSDLDEWWREVRETGSLGPVDLATLASSARDLGDETVVIWSQWVRDAVLSSDCAPKAGRNADSYSMVKRKIGKLIKDHWGAKASRPTVPKELRDEIEHSTVKQAYAYVVSIDALEKWLNS</sequence>
<dbReference type="SUPFAM" id="SSF52540">
    <property type="entry name" value="P-loop containing nucleoside triphosphate hydrolases"/>
    <property type="match status" value="1"/>
</dbReference>
<dbReference type="InterPro" id="IPR015330">
    <property type="entry name" value="DNA_primase/pol_bifunc_N"/>
</dbReference>
<dbReference type="InterPro" id="IPR045455">
    <property type="entry name" value="NrS-1_pol-like_helicase"/>
</dbReference>
<evidence type="ECO:0000313" key="2">
    <source>
        <dbReference type="EMBL" id="AJD82827.1"/>
    </source>
</evidence>
<dbReference type="OrthoDB" id="4220at10239"/>
<dbReference type="Proteomes" id="UP000031727">
    <property type="component" value="Segment"/>
</dbReference>
<dbReference type="GO" id="GO:0016817">
    <property type="term" value="F:hydrolase activity, acting on acid anhydrides"/>
    <property type="evidence" value="ECO:0007669"/>
    <property type="project" value="InterPro"/>
</dbReference>
<dbReference type="Gene3D" id="3.40.50.300">
    <property type="entry name" value="P-loop containing nucleotide triphosphate hydrolases"/>
    <property type="match status" value="1"/>
</dbReference>
<evidence type="ECO:0000259" key="1">
    <source>
        <dbReference type="SMART" id="SM00943"/>
    </source>
</evidence>
<protein>
    <recommendedName>
        <fullName evidence="1">DNA primase/polymerase bifunctional N-terminal domain-containing protein</fullName>
    </recommendedName>
</protein>
<feature type="domain" description="DNA primase/polymerase bifunctional N-terminal" evidence="1">
    <location>
        <begin position="4"/>
        <end position="172"/>
    </location>
</feature>
<dbReference type="Pfam" id="PF09250">
    <property type="entry name" value="Prim-Pol"/>
    <property type="match status" value="1"/>
</dbReference>
<gene>
    <name evidence="2" type="ORF">JWX_00062</name>
</gene>
<proteinExistence type="predicted"/>
<dbReference type="GeneID" id="26623471"/>
<reference evidence="2 3" key="1">
    <citation type="submission" date="2014-11" db="EMBL/GenBank/DDBJ databases">
        <title>Characterization and genome comparisons of three Achromobacter phages of the Siphoviridae family.</title>
        <authorList>
            <person name="Dreiseikelmann B."/>
            <person name="Bunk B."/>
            <person name="Rohde M."/>
            <person name="Wittmann J."/>
        </authorList>
    </citation>
    <scope>NUCLEOTIDE SEQUENCE [LARGE SCALE GENOMIC DNA]</scope>
</reference>
<accession>A0A0B4ZZF1</accession>
<dbReference type="Pfam" id="PF08707">
    <property type="entry name" value="PriCT_2"/>
    <property type="match status" value="1"/>
</dbReference>
<organism evidence="2 3">
    <name type="scientific">Achromobacter phage JWX</name>
    <dbReference type="NCBI Taxonomy" id="1589746"/>
    <lineage>
        <taxon>Viruses</taxon>
        <taxon>Duplodnaviria</taxon>
        <taxon>Heunggongvirae</taxon>
        <taxon>Uroviricota</taxon>
        <taxon>Caudoviricetes</taxon>
        <taxon>Steinhofvirus</taxon>
        <taxon>Steinhofvirus JWX</taxon>
    </lineage>
</organism>
<name>A0A0B4ZZF1_9CAUD</name>
<dbReference type="SMART" id="SM00943">
    <property type="entry name" value="Prim-Pol"/>
    <property type="match status" value="1"/>
</dbReference>
<dbReference type="SUPFAM" id="SSF56747">
    <property type="entry name" value="Prim-pol domain"/>
    <property type="match status" value="1"/>
</dbReference>
<dbReference type="EMBL" id="KP202969">
    <property type="protein sequence ID" value="AJD82827.1"/>
    <property type="molecule type" value="Genomic_DNA"/>
</dbReference>
<evidence type="ECO:0000313" key="3">
    <source>
        <dbReference type="Proteomes" id="UP000031727"/>
    </source>
</evidence>
<dbReference type="RefSeq" id="YP_009196246.1">
    <property type="nucleotide sequence ID" value="NC_028768.1"/>
</dbReference>